<protein>
    <submittedName>
        <fullName evidence="1">Uncharacterized protein</fullName>
    </submittedName>
</protein>
<comment type="caution">
    <text evidence="1">The sequence shown here is derived from an EMBL/GenBank/DDBJ whole genome shotgun (WGS) entry which is preliminary data.</text>
</comment>
<name>E2ZC37_9FIRM</name>
<dbReference type="AlphaFoldDB" id="E2ZC37"/>
<organism evidence="1 2">
    <name type="scientific">Megasphaera micronuciformis F0359</name>
    <dbReference type="NCBI Taxonomy" id="706434"/>
    <lineage>
        <taxon>Bacteria</taxon>
        <taxon>Bacillati</taxon>
        <taxon>Bacillota</taxon>
        <taxon>Negativicutes</taxon>
        <taxon>Veillonellales</taxon>
        <taxon>Veillonellaceae</taxon>
        <taxon>Megasphaera</taxon>
    </lineage>
</organism>
<gene>
    <name evidence="1" type="ORF">HMPREF9429_01207</name>
</gene>
<accession>E2ZC37</accession>
<reference evidence="1 2" key="1">
    <citation type="submission" date="2010-08" db="EMBL/GenBank/DDBJ databases">
        <authorList>
            <person name="Weinstock G."/>
            <person name="Sodergren E."/>
            <person name="Clifton S."/>
            <person name="Fulton L."/>
            <person name="Fulton B."/>
            <person name="Courtney L."/>
            <person name="Fronick C."/>
            <person name="Harrison M."/>
            <person name="Strong C."/>
            <person name="Farmer C."/>
            <person name="Delahaunty K."/>
            <person name="Markovic C."/>
            <person name="Hall O."/>
            <person name="Minx P."/>
            <person name="Tomlinson C."/>
            <person name="Mitreva M."/>
            <person name="Hou S."/>
            <person name="Chen J."/>
            <person name="Wollam A."/>
            <person name="Pepin K.H."/>
            <person name="Johnson M."/>
            <person name="Bhonagiri V."/>
            <person name="Zhang X."/>
            <person name="Suruliraj S."/>
            <person name="Warren W."/>
            <person name="Chinwalla A."/>
            <person name="Mardis E.R."/>
            <person name="Wilson R.K."/>
        </authorList>
    </citation>
    <scope>NUCLEOTIDE SEQUENCE [LARGE SCALE GENOMIC DNA]</scope>
    <source>
        <strain evidence="1 2">F0359</strain>
    </source>
</reference>
<dbReference type="EMBL" id="AECS01000037">
    <property type="protein sequence ID" value="EFQ04024.1"/>
    <property type="molecule type" value="Genomic_DNA"/>
</dbReference>
<sequence length="162" mass="18682">MLFKRTLAFFIPLLFIILPINASFLSEEAHAGEPYWKFHSDLESTEYFDADSVSIVSAKFPYYSIRGAVWSEYHENGKLIISKSIYIFYYNVNNHVMKGCEIWRGFYAIDGTFLYSTSPNKSLITLRASYMKSFPLLTAVGEICFLRVYDIPFSESAKTNLN</sequence>
<keyword evidence="2" id="KW-1185">Reference proteome</keyword>
<dbReference type="HOGENOM" id="CLU_1633441_0_0_9"/>
<evidence type="ECO:0000313" key="1">
    <source>
        <dbReference type="EMBL" id="EFQ04024.1"/>
    </source>
</evidence>
<evidence type="ECO:0000313" key="2">
    <source>
        <dbReference type="Proteomes" id="UP000003195"/>
    </source>
</evidence>
<dbReference type="Proteomes" id="UP000003195">
    <property type="component" value="Unassembled WGS sequence"/>
</dbReference>
<proteinExistence type="predicted"/>
<dbReference type="RefSeq" id="WP_006942349.1">
    <property type="nucleotide sequence ID" value="NZ_GL538208.1"/>
</dbReference>